<feature type="chain" id="PRO_5021439410" evidence="1">
    <location>
        <begin position="18"/>
        <end position="311"/>
    </location>
</feature>
<name>A0A4Z2HEN6_9TELE</name>
<reference evidence="2 3" key="1">
    <citation type="submission" date="2019-03" db="EMBL/GenBank/DDBJ databases">
        <title>First draft genome of Liparis tanakae, snailfish: a comprehensive survey of snailfish specific genes.</title>
        <authorList>
            <person name="Kim W."/>
            <person name="Song I."/>
            <person name="Jeong J.-H."/>
            <person name="Kim D."/>
            <person name="Kim S."/>
            <person name="Ryu S."/>
            <person name="Song J.Y."/>
            <person name="Lee S.K."/>
        </authorList>
    </citation>
    <scope>NUCLEOTIDE SEQUENCE [LARGE SCALE GENOMIC DNA]</scope>
    <source>
        <tissue evidence="2">Muscle</tissue>
    </source>
</reference>
<dbReference type="Proteomes" id="UP000314294">
    <property type="component" value="Unassembled WGS sequence"/>
</dbReference>
<gene>
    <name evidence="2" type="ORF">EYF80_026466</name>
</gene>
<dbReference type="EMBL" id="SRLO01000275">
    <property type="protein sequence ID" value="TNN63364.1"/>
    <property type="molecule type" value="Genomic_DNA"/>
</dbReference>
<evidence type="ECO:0000313" key="3">
    <source>
        <dbReference type="Proteomes" id="UP000314294"/>
    </source>
</evidence>
<organism evidence="2 3">
    <name type="scientific">Liparis tanakae</name>
    <name type="common">Tanaka's snailfish</name>
    <dbReference type="NCBI Taxonomy" id="230148"/>
    <lineage>
        <taxon>Eukaryota</taxon>
        <taxon>Metazoa</taxon>
        <taxon>Chordata</taxon>
        <taxon>Craniata</taxon>
        <taxon>Vertebrata</taxon>
        <taxon>Euteleostomi</taxon>
        <taxon>Actinopterygii</taxon>
        <taxon>Neopterygii</taxon>
        <taxon>Teleostei</taxon>
        <taxon>Neoteleostei</taxon>
        <taxon>Acanthomorphata</taxon>
        <taxon>Eupercaria</taxon>
        <taxon>Perciformes</taxon>
        <taxon>Cottioidei</taxon>
        <taxon>Cottales</taxon>
        <taxon>Liparidae</taxon>
        <taxon>Liparis</taxon>
    </lineage>
</organism>
<dbReference type="AlphaFoldDB" id="A0A4Z2HEN6"/>
<sequence>MYALLMAMLMLNQNTCCQVLLGLWKIKYLWEENSDLLQGFYTKMFCQLISDMLPFIITRDWPRCAGVELQTSMLCEAEACYGRPGEDDGVLARDVLAELLGHEAVELRLVLQGGQAICALLQMDGDLQKEKERGDEHRILVYQGLVKNLETHMQWNLMLSGDLGPQQSAHTCVCEGLKVQLNDCCSKSRKGWILYRPWLLPCDGRKATMWKYLRIFSKRAWLIFSAMLRLLKKPELQMLSTDSQRCTLVEVTKPRKAFISWAVTGRQPSSDPKRSWNFLAYMLVWVTMFWMQLSGTKSWKKSKAVAVAGIF</sequence>
<comment type="caution">
    <text evidence="2">The sequence shown here is derived from an EMBL/GenBank/DDBJ whole genome shotgun (WGS) entry which is preliminary data.</text>
</comment>
<keyword evidence="3" id="KW-1185">Reference proteome</keyword>
<evidence type="ECO:0000256" key="1">
    <source>
        <dbReference type="SAM" id="SignalP"/>
    </source>
</evidence>
<proteinExistence type="predicted"/>
<keyword evidence="1" id="KW-0732">Signal</keyword>
<accession>A0A4Z2HEN6</accession>
<feature type="signal peptide" evidence="1">
    <location>
        <begin position="1"/>
        <end position="17"/>
    </location>
</feature>
<evidence type="ECO:0000313" key="2">
    <source>
        <dbReference type="EMBL" id="TNN63364.1"/>
    </source>
</evidence>
<protein>
    <submittedName>
        <fullName evidence="2">Uncharacterized protein</fullName>
    </submittedName>
</protein>